<organism evidence="1 2">
    <name type="scientific">Solanum verrucosum</name>
    <dbReference type="NCBI Taxonomy" id="315347"/>
    <lineage>
        <taxon>Eukaryota</taxon>
        <taxon>Viridiplantae</taxon>
        <taxon>Streptophyta</taxon>
        <taxon>Embryophyta</taxon>
        <taxon>Tracheophyta</taxon>
        <taxon>Spermatophyta</taxon>
        <taxon>Magnoliopsida</taxon>
        <taxon>eudicotyledons</taxon>
        <taxon>Gunneridae</taxon>
        <taxon>Pentapetalae</taxon>
        <taxon>asterids</taxon>
        <taxon>lamiids</taxon>
        <taxon>Solanales</taxon>
        <taxon>Solanaceae</taxon>
        <taxon>Solanoideae</taxon>
        <taxon>Solaneae</taxon>
        <taxon>Solanum</taxon>
    </lineage>
</organism>
<keyword evidence="2" id="KW-1185">Reference proteome</keyword>
<protein>
    <submittedName>
        <fullName evidence="1">Uncharacterized protein</fullName>
    </submittedName>
</protein>
<dbReference type="EMBL" id="CP133620">
    <property type="protein sequence ID" value="WMV46249.1"/>
    <property type="molecule type" value="Genomic_DNA"/>
</dbReference>
<accession>A0AAF0ZRD4</accession>
<evidence type="ECO:0000313" key="1">
    <source>
        <dbReference type="EMBL" id="WMV46249.1"/>
    </source>
</evidence>
<proteinExistence type="predicted"/>
<name>A0AAF0ZRD4_SOLVR</name>
<dbReference type="AlphaFoldDB" id="A0AAF0ZRD4"/>
<gene>
    <name evidence="1" type="ORF">MTR67_039634</name>
</gene>
<evidence type="ECO:0000313" key="2">
    <source>
        <dbReference type="Proteomes" id="UP001234989"/>
    </source>
</evidence>
<sequence length="86" mass="9834">MRRLELLNGYDITILYHRGNTNVVKDALSQNSISMSFLAMLRVEERPFAINIQSLVNSIVRLDILDPIIVFARVEAYSLLLDQIKA</sequence>
<reference evidence="1" key="1">
    <citation type="submission" date="2023-08" db="EMBL/GenBank/DDBJ databases">
        <title>A de novo genome assembly of Solanum verrucosum Schlechtendal, a Mexican diploid species geographically isolated from the other diploid A-genome species in potato relatives.</title>
        <authorList>
            <person name="Hosaka K."/>
        </authorList>
    </citation>
    <scope>NUCLEOTIDE SEQUENCE</scope>
    <source>
        <tissue evidence="1">Young leaves</tissue>
    </source>
</reference>
<dbReference type="Proteomes" id="UP001234989">
    <property type="component" value="Chromosome 9"/>
</dbReference>